<dbReference type="Proteomes" id="UP000434052">
    <property type="component" value="Unassembled WGS sequence"/>
</dbReference>
<accession>A0A6P1ZLG4</accession>
<gene>
    <name evidence="2" type="ORF">DQK91_01555</name>
</gene>
<dbReference type="OrthoDB" id="5196031at2"/>
<evidence type="ECO:0000259" key="1">
    <source>
        <dbReference type="Pfam" id="PF13472"/>
    </source>
</evidence>
<organism evidence="2 3">
    <name type="scientific">Oceanidesulfovibrio marinus</name>
    <dbReference type="NCBI Taxonomy" id="370038"/>
    <lineage>
        <taxon>Bacteria</taxon>
        <taxon>Pseudomonadati</taxon>
        <taxon>Thermodesulfobacteriota</taxon>
        <taxon>Desulfovibrionia</taxon>
        <taxon>Desulfovibrionales</taxon>
        <taxon>Desulfovibrionaceae</taxon>
        <taxon>Oceanidesulfovibrio</taxon>
    </lineage>
</organism>
<dbReference type="SUPFAM" id="SSF52266">
    <property type="entry name" value="SGNH hydrolase"/>
    <property type="match status" value="1"/>
</dbReference>
<proteinExistence type="predicted"/>
<dbReference type="InterPro" id="IPR013830">
    <property type="entry name" value="SGNH_hydro"/>
</dbReference>
<feature type="domain" description="SGNH hydrolase-type esterase" evidence="1">
    <location>
        <begin position="5"/>
        <end position="180"/>
    </location>
</feature>
<evidence type="ECO:0000313" key="2">
    <source>
        <dbReference type="EMBL" id="TVM36633.1"/>
    </source>
</evidence>
<dbReference type="Gene3D" id="3.40.50.1110">
    <property type="entry name" value="SGNH hydrolase"/>
    <property type="match status" value="1"/>
</dbReference>
<dbReference type="EMBL" id="QMIF01000001">
    <property type="protein sequence ID" value="TVM36633.1"/>
    <property type="molecule type" value="Genomic_DNA"/>
</dbReference>
<dbReference type="RefSeq" id="WP_144233670.1">
    <property type="nucleotide sequence ID" value="NZ_QMIF01000001.1"/>
</dbReference>
<sequence length="203" mass="22405">MVICFIGDSLVNGVHDPEARGWVGRLVSDIHGGDEMLLAAYNLGIRRDTSADILARWQDEVESRLFDDEPMRLVFSFGAADMRSVTGGESRLTMEEAVSNARALLTAANAKYPVLMIGPPPTADPAFTRRLTTLDQHYAAICDELVIPYLSIIADLQNSEIYLEELVNGDGVHPGAAGYAHIFRLVNAWPAWRFWFDSPVQVA</sequence>
<dbReference type="InterPro" id="IPR036514">
    <property type="entry name" value="SGNH_hydro_sf"/>
</dbReference>
<name>A0A6P1ZLG4_9BACT</name>
<evidence type="ECO:0000313" key="3">
    <source>
        <dbReference type="Proteomes" id="UP000434052"/>
    </source>
</evidence>
<protein>
    <recommendedName>
        <fullName evidence="1">SGNH hydrolase-type esterase domain-containing protein</fullName>
    </recommendedName>
</protein>
<dbReference type="GO" id="GO:0016788">
    <property type="term" value="F:hydrolase activity, acting on ester bonds"/>
    <property type="evidence" value="ECO:0007669"/>
    <property type="project" value="UniProtKB-ARBA"/>
</dbReference>
<comment type="caution">
    <text evidence="2">The sequence shown here is derived from an EMBL/GenBank/DDBJ whole genome shotgun (WGS) entry which is preliminary data.</text>
</comment>
<dbReference type="AlphaFoldDB" id="A0A6P1ZLG4"/>
<reference evidence="2 3" key="1">
    <citation type="submission" date="2018-06" db="EMBL/GenBank/DDBJ databases">
        <title>Complete genome of Desulfovibrio marinus P48SEP.</title>
        <authorList>
            <person name="Crispim J.S."/>
            <person name="Vidigal P.M.P."/>
            <person name="Silva L.C.F."/>
            <person name="Araujo L.C."/>
            <person name="Laguardia C.N."/>
            <person name="Dias R.S."/>
            <person name="Sousa M.P."/>
            <person name="Paula S.O."/>
            <person name="Silva C."/>
        </authorList>
    </citation>
    <scope>NUCLEOTIDE SEQUENCE [LARGE SCALE GENOMIC DNA]</scope>
    <source>
        <strain evidence="2 3">P48SEP</strain>
    </source>
</reference>
<dbReference type="Pfam" id="PF13472">
    <property type="entry name" value="Lipase_GDSL_2"/>
    <property type="match status" value="1"/>
</dbReference>